<protein>
    <submittedName>
        <fullName evidence="2">Uncharacterized protein</fullName>
    </submittedName>
</protein>
<feature type="compositionally biased region" description="Basic and acidic residues" evidence="1">
    <location>
        <begin position="32"/>
        <end position="41"/>
    </location>
</feature>
<feature type="compositionally biased region" description="Basic and acidic residues" evidence="1">
    <location>
        <begin position="1"/>
        <end position="10"/>
    </location>
</feature>
<feature type="region of interest" description="Disordered" evidence="1">
    <location>
        <begin position="1"/>
        <end position="64"/>
    </location>
</feature>
<evidence type="ECO:0000256" key="1">
    <source>
        <dbReference type="SAM" id="MobiDB-lite"/>
    </source>
</evidence>
<dbReference type="AlphaFoldDB" id="A0A0A9FJW1"/>
<accession>A0A0A9FJW1</accession>
<organism evidence="2">
    <name type="scientific">Arundo donax</name>
    <name type="common">Giant reed</name>
    <name type="synonym">Donax arundinaceus</name>
    <dbReference type="NCBI Taxonomy" id="35708"/>
    <lineage>
        <taxon>Eukaryota</taxon>
        <taxon>Viridiplantae</taxon>
        <taxon>Streptophyta</taxon>
        <taxon>Embryophyta</taxon>
        <taxon>Tracheophyta</taxon>
        <taxon>Spermatophyta</taxon>
        <taxon>Magnoliopsida</taxon>
        <taxon>Liliopsida</taxon>
        <taxon>Poales</taxon>
        <taxon>Poaceae</taxon>
        <taxon>PACMAD clade</taxon>
        <taxon>Arundinoideae</taxon>
        <taxon>Arundineae</taxon>
        <taxon>Arundo</taxon>
    </lineage>
</organism>
<sequence length="64" mass="6954">MGGDDPHWSRGEVPPEGTTGWSSRAEAPPARRPCDGVEDRPTLTLGLGSARCPPRLRQIEEGRM</sequence>
<reference evidence="2" key="1">
    <citation type="submission" date="2014-09" db="EMBL/GenBank/DDBJ databases">
        <authorList>
            <person name="Magalhaes I.L.F."/>
            <person name="Oliveira U."/>
            <person name="Santos F.R."/>
            <person name="Vidigal T.H.D.A."/>
            <person name="Brescovit A.D."/>
            <person name="Santos A.J."/>
        </authorList>
    </citation>
    <scope>NUCLEOTIDE SEQUENCE</scope>
    <source>
        <tissue evidence="2">Shoot tissue taken approximately 20 cm above the soil surface</tissue>
    </source>
</reference>
<reference evidence="2" key="2">
    <citation type="journal article" date="2015" name="Data Brief">
        <title>Shoot transcriptome of the giant reed, Arundo donax.</title>
        <authorList>
            <person name="Barrero R.A."/>
            <person name="Guerrero F.D."/>
            <person name="Moolhuijzen P."/>
            <person name="Goolsby J.A."/>
            <person name="Tidwell J."/>
            <person name="Bellgard S.E."/>
            <person name="Bellgard M.I."/>
        </authorList>
    </citation>
    <scope>NUCLEOTIDE SEQUENCE</scope>
    <source>
        <tissue evidence="2">Shoot tissue taken approximately 20 cm above the soil surface</tissue>
    </source>
</reference>
<evidence type="ECO:0000313" key="2">
    <source>
        <dbReference type="EMBL" id="JAE13315.1"/>
    </source>
</evidence>
<name>A0A0A9FJW1_ARUDO</name>
<dbReference type="EMBL" id="GBRH01184581">
    <property type="protein sequence ID" value="JAE13315.1"/>
    <property type="molecule type" value="Transcribed_RNA"/>
</dbReference>
<proteinExistence type="predicted"/>